<dbReference type="EMBL" id="KN847323">
    <property type="protein sequence ID" value="KIW49034.1"/>
    <property type="molecule type" value="Genomic_DNA"/>
</dbReference>
<dbReference type="PANTHER" id="PTHR43477">
    <property type="entry name" value="DIHYDROANTICAPSIN 7-DEHYDROGENASE"/>
    <property type="match status" value="1"/>
</dbReference>
<dbReference type="RefSeq" id="XP_013309618.1">
    <property type="nucleotide sequence ID" value="XM_013454164.1"/>
</dbReference>
<keyword evidence="5" id="KW-1185">Reference proteome</keyword>
<evidence type="ECO:0000256" key="3">
    <source>
        <dbReference type="ARBA" id="ARBA00023002"/>
    </source>
</evidence>
<dbReference type="PRINTS" id="PR00081">
    <property type="entry name" value="GDHRDH"/>
</dbReference>
<keyword evidence="3" id="KW-0560">Oxidoreductase</keyword>
<evidence type="ECO:0000313" key="4">
    <source>
        <dbReference type="EMBL" id="KIW49034.1"/>
    </source>
</evidence>
<comment type="similarity">
    <text evidence="1">Belongs to the short-chain dehydrogenases/reductases (SDR) family.</text>
</comment>
<dbReference type="InterPro" id="IPR051122">
    <property type="entry name" value="SDR_DHRS6-like"/>
</dbReference>
<organism evidence="4 5">
    <name type="scientific">Exophiala xenobiotica</name>
    <dbReference type="NCBI Taxonomy" id="348802"/>
    <lineage>
        <taxon>Eukaryota</taxon>
        <taxon>Fungi</taxon>
        <taxon>Dikarya</taxon>
        <taxon>Ascomycota</taxon>
        <taxon>Pezizomycotina</taxon>
        <taxon>Eurotiomycetes</taxon>
        <taxon>Chaetothyriomycetidae</taxon>
        <taxon>Chaetothyriales</taxon>
        <taxon>Herpotrichiellaceae</taxon>
        <taxon>Exophiala</taxon>
    </lineage>
</organism>
<name>A0A0D2EMH1_9EURO</name>
<sequence>MVTKFLDKLRNKRVLIVGGSSGIGYGIAEGCLEFGAIVTIASRSQSKVDSAVAKLQKTYPEHAANITGHAIALSDSPEIEDELQNLFDFATDHKRFKLDHVVETAGDVGLMGQVNMDTVTPSLLSLLARDRLVGVTMLAKVAIRYMAPAAGSSFTMTSGALVNKPRKGLAPVIGIGAAKEGLTRGLALDMAPVRVNLVSPGAVETDLLFRSVPVAADAGEDEKEAAKDKMREMYAQHGLVGKVASVEDLAEAYLGLMKNAFQTGTLVNVEGGYLLK</sequence>
<dbReference type="Pfam" id="PF23441">
    <property type="entry name" value="SDR"/>
    <property type="match status" value="1"/>
</dbReference>
<dbReference type="GeneID" id="25332658"/>
<dbReference type="PANTHER" id="PTHR43477:SF1">
    <property type="entry name" value="DIHYDROANTICAPSIN 7-DEHYDROGENASE"/>
    <property type="match status" value="1"/>
</dbReference>
<dbReference type="SUPFAM" id="SSF51735">
    <property type="entry name" value="NAD(P)-binding Rossmann-fold domains"/>
    <property type="match status" value="1"/>
</dbReference>
<dbReference type="Proteomes" id="UP000054342">
    <property type="component" value="Unassembled WGS sequence"/>
</dbReference>
<dbReference type="HOGENOM" id="CLU_010194_15_2_1"/>
<gene>
    <name evidence="4" type="ORF">PV05_10750</name>
</gene>
<keyword evidence="2" id="KW-0521">NADP</keyword>
<evidence type="ECO:0000256" key="1">
    <source>
        <dbReference type="ARBA" id="ARBA00006484"/>
    </source>
</evidence>
<reference evidence="4 5" key="1">
    <citation type="submission" date="2015-01" db="EMBL/GenBank/DDBJ databases">
        <title>The Genome Sequence of Exophiala xenobiotica CBS118157.</title>
        <authorList>
            <consortium name="The Broad Institute Genomics Platform"/>
            <person name="Cuomo C."/>
            <person name="de Hoog S."/>
            <person name="Gorbushina A."/>
            <person name="Stielow B."/>
            <person name="Teixiera M."/>
            <person name="Abouelleil A."/>
            <person name="Chapman S.B."/>
            <person name="Priest M."/>
            <person name="Young S.K."/>
            <person name="Wortman J."/>
            <person name="Nusbaum C."/>
            <person name="Birren B."/>
        </authorList>
    </citation>
    <scope>NUCLEOTIDE SEQUENCE [LARGE SCALE GENOMIC DNA]</scope>
    <source>
        <strain evidence="4 5">CBS 118157</strain>
    </source>
</reference>
<evidence type="ECO:0000313" key="5">
    <source>
        <dbReference type="Proteomes" id="UP000054342"/>
    </source>
</evidence>
<evidence type="ECO:0000256" key="2">
    <source>
        <dbReference type="ARBA" id="ARBA00022857"/>
    </source>
</evidence>
<dbReference type="STRING" id="348802.A0A0D2EMH1"/>
<dbReference type="AlphaFoldDB" id="A0A0D2EMH1"/>
<evidence type="ECO:0008006" key="6">
    <source>
        <dbReference type="Google" id="ProtNLM"/>
    </source>
</evidence>
<accession>A0A0D2EMH1</accession>
<dbReference type="OrthoDB" id="294295at2759"/>
<protein>
    <recommendedName>
        <fullName evidence="6">Short chain dehydrogenase</fullName>
    </recommendedName>
</protein>
<dbReference type="InterPro" id="IPR057571">
    <property type="entry name" value="SDR_PhqE-like"/>
</dbReference>
<dbReference type="Gene3D" id="3.40.50.720">
    <property type="entry name" value="NAD(P)-binding Rossmann-like Domain"/>
    <property type="match status" value="1"/>
</dbReference>
<dbReference type="InterPro" id="IPR002347">
    <property type="entry name" value="SDR_fam"/>
</dbReference>
<dbReference type="InterPro" id="IPR036291">
    <property type="entry name" value="NAD(P)-bd_dom_sf"/>
</dbReference>
<proteinExistence type="inferred from homology"/>
<dbReference type="GO" id="GO:0016491">
    <property type="term" value="F:oxidoreductase activity"/>
    <property type="evidence" value="ECO:0007669"/>
    <property type="project" value="UniProtKB-KW"/>
</dbReference>